<dbReference type="PANTHER" id="PTHR46986">
    <property type="entry name" value="ENDORIBONUCLEASE YBEY, CHLOROPLASTIC"/>
    <property type="match status" value="1"/>
</dbReference>
<reference evidence="8 9" key="1">
    <citation type="submission" date="2018-06" db="EMBL/GenBank/DDBJ databases">
        <authorList>
            <consortium name="Pathogen Informatics"/>
            <person name="Doyle S."/>
        </authorList>
    </citation>
    <scope>NUCLEOTIDE SEQUENCE [LARGE SCALE GENOMIC DNA]</scope>
    <source>
        <strain evidence="8 9">NCTC13291</strain>
    </source>
</reference>
<dbReference type="Pfam" id="PF02130">
    <property type="entry name" value="YbeY"/>
    <property type="match status" value="1"/>
</dbReference>
<dbReference type="GO" id="GO:0004521">
    <property type="term" value="F:RNA endonuclease activity"/>
    <property type="evidence" value="ECO:0007669"/>
    <property type="project" value="UniProtKB-UniRule"/>
</dbReference>
<evidence type="ECO:0000256" key="1">
    <source>
        <dbReference type="ARBA" id="ARBA00010875"/>
    </source>
</evidence>
<dbReference type="PANTHER" id="PTHR46986:SF1">
    <property type="entry name" value="ENDORIBONUCLEASE YBEY, CHLOROPLASTIC"/>
    <property type="match status" value="1"/>
</dbReference>
<protein>
    <recommendedName>
        <fullName evidence="7">Endoribonuclease YbeY</fullName>
        <ecNumber evidence="7">3.1.-.-</ecNumber>
    </recommendedName>
</protein>
<keyword evidence="7" id="KW-0698">rRNA processing</keyword>
<dbReference type="InterPro" id="IPR020549">
    <property type="entry name" value="YbeY_CS"/>
</dbReference>
<keyword evidence="5 7" id="KW-0378">Hydrolase</keyword>
<dbReference type="GO" id="GO:0008270">
    <property type="term" value="F:zinc ion binding"/>
    <property type="evidence" value="ECO:0007669"/>
    <property type="project" value="UniProtKB-UniRule"/>
</dbReference>
<evidence type="ECO:0000313" key="8">
    <source>
        <dbReference type="EMBL" id="SUE39976.1"/>
    </source>
</evidence>
<comment type="subcellular location">
    <subcellularLocation>
        <location evidence="7">Cytoplasm</location>
    </subcellularLocation>
</comment>
<sequence>MDPSSSSPGVARESFLADGHGSGEGPCVDVVMAEPCIDVVVEDPRWHAAVPRVARLAQEAAVAALAEAGGGAPVGGMVTVLLTDDREIKRLNSLHRGKNKPTNVLSFPAEMPGLLGDIAVALGVVRREARAAGRPMHAHLAHLVAHGALHLAGYDHLHAGEARRMERAEARIMRRLALPNPWRGVA</sequence>
<keyword evidence="7" id="KW-0963">Cytoplasm</keyword>
<evidence type="ECO:0000256" key="4">
    <source>
        <dbReference type="ARBA" id="ARBA00022759"/>
    </source>
</evidence>
<dbReference type="AlphaFoldDB" id="A0A379N124"/>
<dbReference type="Gene3D" id="3.40.390.30">
    <property type="entry name" value="Metalloproteases ('zincins'), catalytic domain"/>
    <property type="match status" value="1"/>
</dbReference>
<dbReference type="PROSITE" id="PS01306">
    <property type="entry name" value="UPF0054"/>
    <property type="match status" value="1"/>
</dbReference>
<dbReference type="InterPro" id="IPR002036">
    <property type="entry name" value="YbeY"/>
</dbReference>
<dbReference type="InterPro" id="IPR023091">
    <property type="entry name" value="MetalPrtase_cat_dom_sf_prd"/>
</dbReference>
<dbReference type="EC" id="3.1.-.-" evidence="7"/>
<dbReference type="GO" id="GO:0006364">
    <property type="term" value="P:rRNA processing"/>
    <property type="evidence" value="ECO:0007669"/>
    <property type="project" value="UniProtKB-UniRule"/>
</dbReference>
<dbReference type="EMBL" id="UGVN01000001">
    <property type="protein sequence ID" value="SUE39976.1"/>
    <property type="molecule type" value="Genomic_DNA"/>
</dbReference>
<keyword evidence="4 7" id="KW-0255">Endonuclease</keyword>
<feature type="binding site" evidence="7">
    <location>
        <position position="146"/>
    </location>
    <ligand>
        <name>Zn(2+)</name>
        <dbReference type="ChEBI" id="CHEBI:29105"/>
        <note>catalytic</note>
    </ligand>
</feature>
<gene>
    <name evidence="7" type="primary">ybeY</name>
    <name evidence="8" type="ORF">NCTC13291_01608</name>
</gene>
<organism evidence="8 9">
    <name type="scientific">Roseomonas mucosa</name>
    <dbReference type="NCBI Taxonomy" id="207340"/>
    <lineage>
        <taxon>Bacteria</taxon>
        <taxon>Pseudomonadati</taxon>
        <taxon>Pseudomonadota</taxon>
        <taxon>Alphaproteobacteria</taxon>
        <taxon>Acetobacterales</taxon>
        <taxon>Roseomonadaceae</taxon>
        <taxon>Roseomonas</taxon>
    </lineage>
</organism>
<keyword evidence="2 7" id="KW-0540">Nuclease</keyword>
<keyword evidence="7" id="KW-0690">Ribosome biogenesis</keyword>
<dbReference type="HAMAP" id="MF_00009">
    <property type="entry name" value="Endoribonucl_YbeY"/>
    <property type="match status" value="1"/>
</dbReference>
<comment type="function">
    <text evidence="7">Single strand-specific metallo-endoribonuclease involved in late-stage 70S ribosome quality control and in maturation of the 3' terminus of the 16S rRNA.</text>
</comment>
<evidence type="ECO:0000256" key="6">
    <source>
        <dbReference type="ARBA" id="ARBA00022833"/>
    </source>
</evidence>
<accession>A0A379N124</accession>
<keyword evidence="6 7" id="KW-0862">Zinc</keyword>
<evidence type="ECO:0000256" key="2">
    <source>
        <dbReference type="ARBA" id="ARBA00022722"/>
    </source>
</evidence>
<evidence type="ECO:0000256" key="5">
    <source>
        <dbReference type="ARBA" id="ARBA00022801"/>
    </source>
</evidence>
<comment type="cofactor">
    <cofactor evidence="7">
        <name>Zn(2+)</name>
        <dbReference type="ChEBI" id="CHEBI:29105"/>
    </cofactor>
    <text evidence="7">Binds 1 zinc ion.</text>
</comment>
<dbReference type="Proteomes" id="UP000254919">
    <property type="component" value="Unassembled WGS sequence"/>
</dbReference>
<evidence type="ECO:0000256" key="7">
    <source>
        <dbReference type="HAMAP-Rule" id="MF_00009"/>
    </source>
</evidence>
<proteinExistence type="inferred from homology"/>
<dbReference type="SUPFAM" id="SSF55486">
    <property type="entry name" value="Metalloproteases ('zincins'), catalytic domain"/>
    <property type="match status" value="1"/>
</dbReference>
<evidence type="ECO:0000313" key="9">
    <source>
        <dbReference type="Proteomes" id="UP000254919"/>
    </source>
</evidence>
<dbReference type="GO" id="GO:0005737">
    <property type="term" value="C:cytoplasm"/>
    <property type="evidence" value="ECO:0007669"/>
    <property type="project" value="UniProtKB-SubCell"/>
</dbReference>
<comment type="similarity">
    <text evidence="1 7">Belongs to the endoribonuclease YbeY family.</text>
</comment>
<dbReference type="GO" id="GO:0004222">
    <property type="term" value="F:metalloendopeptidase activity"/>
    <property type="evidence" value="ECO:0007669"/>
    <property type="project" value="InterPro"/>
</dbReference>
<evidence type="ECO:0000256" key="3">
    <source>
        <dbReference type="ARBA" id="ARBA00022723"/>
    </source>
</evidence>
<dbReference type="NCBIfam" id="TIGR00043">
    <property type="entry name" value="rRNA maturation RNase YbeY"/>
    <property type="match status" value="1"/>
</dbReference>
<name>A0A379N124_9PROT</name>
<feature type="binding site" evidence="7">
    <location>
        <position position="150"/>
    </location>
    <ligand>
        <name>Zn(2+)</name>
        <dbReference type="ChEBI" id="CHEBI:29105"/>
        <note>catalytic</note>
    </ligand>
</feature>
<feature type="binding site" evidence="7">
    <location>
        <position position="156"/>
    </location>
    <ligand>
        <name>Zn(2+)</name>
        <dbReference type="ChEBI" id="CHEBI:29105"/>
        <note>catalytic</note>
    </ligand>
</feature>
<keyword evidence="3 7" id="KW-0479">Metal-binding</keyword>